<name>A0A3R7MJX4_PENVA</name>
<feature type="region of interest" description="Disordered" evidence="13">
    <location>
        <begin position="1"/>
        <end position="37"/>
    </location>
</feature>
<evidence type="ECO:0000256" key="11">
    <source>
        <dbReference type="ARBA" id="ARBA00023286"/>
    </source>
</evidence>
<dbReference type="InterPro" id="IPR019594">
    <property type="entry name" value="Glu/Gly-bd"/>
</dbReference>
<dbReference type="AlphaFoldDB" id="A0A3R7MJX4"/>
<keyword evidence="8 14" id="KW-0472">Membrane</keyword>
<sequence length="706" mass="78305">MDQYGKGGGTREKVEEVAGREGGKAWTGSRRASKDPSIRPKMKSLLWFVTSLVALEMSLAEVHAIPKTSFVRDFVNFYRISRVCVISPDTNPWLSETLRQLIRFPGCFTSAPGVRKGASNPASGNATRPHPAPRFSCRGLRVMRLGTPSERELFKEIFIGEEIRQRWLLVSGSDFPQLLEPVYLPLSNMITIANFSSDGKVATLWESYQVSEHLEQRTQPVGRWVSIARPPHARTDTHAQFESATAGEKLAAEGVFSSHPLVAGLAIPKVVRVERRRLGVGALEAPVDDPPLRRRDLTGLHVRCTTVEYEPLVVLKHHLDGTVRVKGLFGKVFDALREITNFTSTCRRVRDGQWGVEVGGEWRGMVGEVVDGTADVAVAPLAITLERSAVAEFLLNVVASSYGIAMRRPSNEDYMWTVYTKQFERGVWGMMVTVALALGAALYVVSRWSKNECEAHLSESFFTVVGFLFGQGTTLGFHTVAGRTVMLTALLLQLISLAYYTSNMVSALTVGPSLPALNDLRDVHNDPAITFGFVKGTANTIDFRDSSNPLLQEVWRNIEEEDLSPTAPAGMERVREGDYALMLWELFFDMNYGHDCRVFMLPARYFSTYTSFALPRDSPLVPLMNKLILDIVSSGLLRKWWTELSYSTTDCSALEATPIELKTVLTPFLLLGLSALVSLGILAAERSLCQTRTPASLKKYSSVPKE</sequence>
<evidence type="ECO:0000256" key="4">
    <source>
        <dbReference type="ARBA" id="ARBA00022475"/>
    </source>
</evidence>
<dbReference type="InterPro" id="IPR052192">
    <property type="entry name" value="Insect_Ionotropic_Sensory_Rcpt"/>
</dbReference>
<reference evidence="17 18" key="2">
    <citation type="submission" date="2019-01" db="EMBL/GenBank/DDBJ databases">
        <title>The decoding of complex shrimp genome reveals the adaptation for benthos swimmer, frequently molting mechanism and breeding impact on genome.</title>
        <authorList>
            <person name="Sun Y."/>
            <person name="Gao Y."/>
            <person name="Yu Y."/>
        </authorList>
    </citation>
    <scope>NUCLEOTIDE SEQUENCE [LARGE SCALE GENOMIC DNA]</scope>
    <source>
        <tissue evidence="17">Muscle</tissue>
    </source>
</reference>
<keyword evidence="11" id="KW-1071">Ligand-gated ion channel</keyword>
<evidence type="ECO:0000256" key="13">
    <source>
        <dbReference type="SAM" id="MobiDB-lite"/>
    </source>
</evidence>
<evidence type="ECO:0000256" key="6">
    <source>
        <dbReference type="ARBA" id="ARBA00022989"/>
    </source>
</evidence>
<evidence type="ECO:0000256" key="3">
    <source>
        <dbReference type="ARBA" id="ARBA00022448"/>
    </source>
</evidence>
<dbReference type="PANTHER" id="PTHR42643:SF24">
    <property type="entry name" value="IONOTROPIC RECEPTOR 60A"/>
    <property type="match status" value="1"/>
</dbReference>
<evidence type="ECO:0000256" key="12">
    <source>
        <dbReference type="ARBA" id="ARBA00023303"/>
    </source>
</evidence>
<keyword evidence="6 14" id="KW-1133">Transmembrane helix</keyword>
<comment type="similarity">
    <text evidence="2">Belongs to the glutamate-gated ion channel (TC 1.A.10.1) family.</text>
</comment>
<evidence type="ECO:0000256" key="1">
    <source>
        <dbReference type="ARBA" id="ARBA00004651"/>
    </source>
</evidence>
<evidence type="ECO:0000259" key="16">
    <source>
        <dbReference type="SMART" id="SM00918"/>
    </source>
</evidence>
<feature type="domain" description="Ionotropic glutamate receptor L-glutamate and glycine-binding" evidence="16">
    <location>
        <begin position="311"/>
        <end position="371"/>
    </location>
</feature>
<feature type="transmembrane region" description="Helical" evidence="14">
    <location>
        <begin position="457"/>
        <end position="474"/>
    </location>
</feature>
<keyword evidence="7" id="KW-0406">Ion transport</keyword>
<keyword evidence="10" id="KW-0325">Glycoprotein</keyword>
<keyword evidence="4" id="KW-1003">Cell membrane</keyword>
<dbReference type="Proteomes" id="UP000283509">
    <property type="component" value="Unassembled WGS sequence"/>
</dbReference>
<dbReference type="GO" id="GO:0015276">
    <property type="term" value="F:ligand-gated monoatomic ion channel activity"/>
    <property type="evidence" value="ECO:0007669"/>
    <property type="project" value="InterPro"/>
</dbReference>
<dbReference type="Pfam" id="PF10613">
    <property type="entry name" value="Lig_chan-Glu_bd"/>
    <property type="match status" value="1"/>
</dbReference>
<feature type="transmembrane region" description="Helical" evidence="14">
    <location>
        <begin position="480"/>
        <end position="500"/>
    </location>
</feature>
<evidence type="ECO:0000256" key="5">
    <source>
        <dbReference type="ARBA" id="ARBA00022692"/>
    </source>
</evidence>
<dbReference type="PANTHER" id="PTHR42643">
    <property type="entry name" value="IONOTROPIC RECEPTOR 20A-RELATED"/>
    <property type="match status" value="1"/>
</dbReference>
<accession>A0A3R7MJX4</accession>
<dbReference type="InterPro" id="IPR001320">
    <property type="entry name" value="Iontro_rcpt_C"/>
</dbReference>
<dbReference type="GO" id="GO:0005886">
    <property type="term" value="C:plasma membrane"/>
    <property type="evidence" value="ECO:0007669"/>
    <property type="project" value="UniProtKB-SubCell"/>
</dbReference>
<evidence type="ECO:0000259" key="15">
    <source>
        <dbReference type="SMART" id="SM00079"/>
    </source>
</evidence>
<comment type="subcellular location">
    <subcellularLocation>
        <location evidence="1">Cell membrane</location>
        <topology evidence="1">Multi-pass membrane protein</topology>
    </subcellularLocation>
</comment>
<keyword evidence="5 14" id="KW-0812">Transmembrane</keyword>
<dbReference type="OrthoDB" id="6382689at2759"/>
<keyword evidence="18" id="KW-1185">Reference proteome</keyword>
<dbReference type="SMART" id="SM00079">
    <property type="entry name" value="PBPe"/>
    <property type="match status" value="1"/>
</dbReference>
<evidence type="ECO:0000256" key="8">
    <source>
        <dbReference type="ARBA" id="ARBA00023136"/>
    </source>
</evidence>
<dbReference type="Gene3D" id="3.40.190.10">
    <property type="entry name" value="Periplasmic binding protein-like II"/>
    <property type="match status" value="2"/>
</dbReference>
<comment type="caution">
    <text evidence="17">The sequence shown here is derived from an EMBL/GenBank/DDBJ whole genome shotgun (WGS) entry which is preliminary data.</text>
</comment>
<dbReference type="Pfam" id="PF00060">
    <property type="entry name" value="Lig_chan"/>
    <property type="match status" value="1"/>
</dbReference>
<evidence type="ECO:0000256" key="2">
    <source>
        <dbReference type="ARBA" id="ARBA00008685"/>
    </source>
</evidence>
<feature type="compositionally biased region" description="Basic and acidic residues" evidence="13">
    <location>
        <begin position="9"/>
        <end position="23"/>
    </location>
</feature>
<dbReference type="EMBL" id="QCYY01000505">
    <property type="protein sequence ID" value="ROT84725.1"/>
    <property type="molecule type" value="Genomic_DNA"/>
</dbReference>
<keyword evidence="12" id="KW-0407">Ion channel</keyword>
<evidence type="ECO:0000256" key="7">
    <source>
        <dbReference type="ARBA" id="ARBA00023065"/>
    </source>
</evidence>
<evidence type="ECO:0000256" key="9">
    <source>
        <dbReference type="ARBA" id="ARBA00023170"/>
    </source>
</evidence>
<dbReference type="SUPFAM" id="SSF53850">
    <property type="entry name" value="Periplasmic binding protein-like II"/>
    <property type="match status" value="1"/>
</dbReference>
<evidence type="ECO:0000256" key="14">
    <source>
        <dbReference type="SAM" id="Phobius"/>
    </source>
</evidence>
<protein>
    <submittedName>
        <fullName evidence="17">Putative glutamate receptor ionotropic, delta-1 isoform X2</fullName>
    </submittedName>
</protein>
<organism evidence="17 18">
    <name type="scientific">Penaeus vannamei</name>
    <name type="common">Whiteleg shrimp</name>
    <name type="synonym">Litopenaeus vannamei</name>
    <dbReference type="NCBI Taxonomy" id="6689"/>
    <lineage>
        <taxon>Eukaryota</taxon>
        <taxon>Metazoa</taxon>
        <taxon>Ecdysozoa</taxon>
        <taxon>Arthropoda</taxon>
        <taxon>Crustacea</taxon>
        <taxon>Multicrustacea</taxon>
        <taxon>Malacostraca</taxon>
        <taxon>Eumalacostraca</taxon>
        <taxon>Eucarida</taxon>
        <taxon>Decapoda</taxon>
        <taxon>Dendrobranchiata</taxon>
        <taxon>Penaeoidea</taxon>
        <taxon>Penaeidae</taxon>
        <taxon>Penaeus</taxon>
    </lineage>
</organism>
<evidence type="ECO:0000313" key="17">
    <source>
        <dbReference type="EMBL" id="ROT84725.1"/>
    </source>
</evidence>
<keyword evidence="9 17" id="KW-0675">Receptor</keyword>
<keyword evidence="3" id="KW-0813">Transport</keyword>
<evidence type="ECO:0000313" key="18">
    <source>
        <dbReference type="Proteomes" id="UP000283509"/>
    </source>
</evidence>
<gene>
    <name evidence="17" type="ORF">C7M84_022070</name>
</gene>
<reference evidence="17 18" key="1">
    <citation type="submission" date="2018-04" db="EMBL/GenBank/DDBJ databases">
        <authorList>
            <person name="Zhang X."/>
            <person name="Yuan J."/>
            <person name="Li F."/>
            <person name="Xiang J."/>
        </authorList>
    </citation>
    <scope>NUCLEOTIDE SEQUENCE [LARGE SCALE GENOMIC DNA]</scope>
    <source>
        <tissue evidence="17">Muscle</tissue>
    </source>
</reference>
<evidence type="ECO:0000256" key="10">
    <source>
        <dbReference type="ARBA" id="ARBA00023180"/>
    </source>
</evidence>
<feature type="domain" description="Ionotropic glutamate receptor C-terminal" evidence="15">
    <location>
        <begin position="301"/>
        <end position="643"/>
    </location>
</feature>
<dbReference type="GO" id="GO:0050906">
    <property type="term" value="P:detection of stimulus involved in sensory perception"/>
    <property type="evidence" value="ECO:0007669"/>
    <property type="project" value="UniProtKB-ARBA"/>
</dbReference>
<proteinExistence type="inferred from homology"/>
<dbReference type="SMART" id="SM00918">
    <property type="entry name" value="Lig_chan-Glu_bd"/>
    <property type="match status" value="1"/>
</dbReference>
<feature type="transmembrane region" description="Helical" evidence="14">
    <location>
        <begin position="427"/>
        <end position="445"/>
    </location>
</feature>